<keyword evidence="4" id="KW-0812">Transmembrane</keyword>
<dbReference type="EMBL" id="KB575555">
    <property type="protein sequence ID" value="EMP26863.1"/>
    <property type="molecule type" value="Genomic_DNA"/>
</dbReference>
<organism evidence="7 8">
    <name type="scientific">Chelonia mydas</name>
    <name type="common">Green sea-turtle</name>
    <name type="synonym">Chelonia agassizi</name>
    <dbReference type="NCBI Taxonomy" id="8469"/>
    <lineage>
        <taxon>Eukaryota</taxon>
        <taxon>Metazoa</taxon>
        <taxon>Chordata</taxon>
        <taxon>Craniata</taxon>
        <taxon>Vertebrata</taxon>
        <taxon>Euteleostomi</taxon>
        <taxon>Archelosauria</taxon>
        <taxon>Testudinata</taxon>
        <taxon>Testudines</taxon>
        <taxon>Cryptodira</taxon>
        <taxon>Durocryptodira</taxon>
        <taxon>Americhelydia</taxon>
        <taxon>Chelonioidea</taxon>
        <taxon>Cheloniidae</taxon>
        <taxon>Chelonia</taxon>
    </lineage>
</organism>
<dbReference type="InterPro" id="IPR053067">
    <property type="entry name" value="SUSD3"/>
</dbReference>
<feature type="chain" id="PRO_5004079961" evidence="5">
    <location>
        <begin position="26"/>
        <end position="378"/>
    </location>
</feature>
<gene>
    <name evidence="7" type="ORF">UY3_16058</name>
</gene>
<dbReference type="SMART" id="SM00032">
    <property type="entry name" value="CCP"/>
    <property type="match status" value="1"/>
</dbReference>
<evidence type="ECO:0000256" key="4">
    <source>
        <dbReference type="SAM" id="Phobius"/>
    </source>
</evidence>
<feature type="transmembrane region" description="Helical" evidence="4">
    <location>
        <begin position="134"/>
        <end position="158"/>
    </location>
</feature>
<evidence type="ECO:0000256" key="5">
    <source>
        <dbReference type="SAM" id="SignalP"/>
    </source>
</evidence>
<evidence type="ECO:0000256" key="3">
    <source>
        <dbReference type="SAM" id="MobiDB-lite"/>
    </source>
</evidence>
<evidence type="ECO:0000313" key="7">
    <source>
        <dbReference type="EMBL" id="EMP26863.1"/>
    </source>
</evidence>
<dbReference type="CDD" id="cd00033">
    <property type="entry name" value="CCP"/>
    <property type="match status" value="1"/>
</dbReference>
<keyword evidence="5" id="KW-0732">Signal</keyword>
<proteinExistence type="predicted"/>
<keyword evidence="4" id="KW-0472">Membrane</keyword>
<dbReference type="SUPFAM" id="SSF57535">
    <property type="entry name" value="Complement control module/SCR domain"/>
    <property type="match status" value="1"/>
</dbReference>
<dbReference type="Gene3D" id="2.10.70.10">
    <property type="entry name" value="Complement Module, domain 1"/>
    <property type="match status" value="1"/>
</dbReference>
<evidence type="ECO:0000256" key="1">
    <source>
        <dbReference type="ARBA" id="ARBA00023157"/>
    </source>
</evidence>
<dbReference type="Pfam" id="PF00084">
    <property type="entry name" value="Sushi"/>
    <property type="match status" value="1"/>
</dbReference>
<keyword evidence="2" id="KW-0768">Sushi</keyword>
<keyword evidence="1 2" id="KW-1015">Disulfide bond</keyword>
<keyword evidence="8" id="KW-1185">Reference proteome</keyword>
<evidence type="ECO:0000313" key="8">
    <source>
        <dbReference type="Proteomes" id="UP000031443"/>
    </source>
</evidence>
<dbReference type="InterPro" id="IPR000436">
    <property type="entry name" value="Sushi_SCR_CCP_dom"/>
</dbReference>
<dbReference type="PANTHER" id="PTHR46879:SF2">
    <property type="entry name" value="MICROTUBULE-ASSOCIATED SERINE_THREONINE-PROTEIN KINASE 3"/>
    <property type="match status" value="1"/>
</dbReference>
<dbReference type="Proteomes" id="UP000031443">
    <property type="component" value="Unassembled WGS sequence"/>
</dbReference>
<evidence type="ECO:0000256" key="2">
    <source>
        <dbReference type="PROSITE-ProRule" id="PRU00302"/>
    </source>
</evidence>
<feature type="region of interest" description="Disordered" evidence="3">
    <location>
        <begin position="171"/>
        <end position="205"/>
    </location>
</feature>
<feature type="domain" description="Sushi" evidence="6">
    <location>
        <begin position="60"/>
        <end position="123"/>
    </location>
</feature>
<protein>
    <submittedName>
        <fullName evidence="7">Sushi domain-containing protein 3</fullName>
    </submittedName>
</protein>
<dbReference type="PANTHER" id="PTHR46879">
    <property type="entry name" value="SUSHI DOMAIN-CONTAINING PROTEIN 3"/>
    <property type="match status" value="1"/>
</dbReference>
<comment type="caution">
    <text evidence="2">Lacks conserved residue(s) required for the propagation of feature annotation.</text>
</comment>
<keyword evidence="4" id="KW-1133">Transmembrane helix</keyword>
<dbReference type="InterPro" id="IPR035976">
    <property type="entry name" value="Sushi/SCR/CCP_sf"/>
</dbReference>
<sequence length="378" mass="41645">MKGQRSGKCLALCMLAWSCLHFAWSDAISSGATFTGAGSIGRGFPSDVTNRTAVRGNLSVQCVTLLPPPYGSYDIEKGTGLSLGSVIVYWCREGYQLVGSEKLACLLRDSTSYWSHPAPHCEAIPKPLDKGFRVAVIASLISGVIILTMSVSFAACCLRDRLLRNSAQQLNTREEQQQGRTCRGARQADSTNKEMEKQQGAFGKLKHHHRLDYRISALRSSVYPGALAGCSNQGFQRQQQGRTCRGARQADSTNKEMEKQQGAFGKLKHHHRLDYRISALRSSVYPGALAGCSNQGFQRSQENSHQPSMQSLCSEIHVFPQVVLRPGATPSASSMYIHFPQKPGDISLAIMPYHANSPRDIPTAYYRGYEEHKPLSLY</sequence>
<dbReference type="AlphaFoldDB" id="M7B422"/>
<evidence type="ECO:0000259" key="6">
    <source>
        <dbReference type="PROSITE" id="PS50923"/>
    </source>
</evidence>
<reference evidence="8" key="1">
    <citation type="journal article" date="2013" name="Nat. Genet.">
        <title>The draft genomes of soft-shell turtle and green sea turtle yield insights into the development and evolution of the turtle-specific body plan.</title>
        <authorList>
            <person name="Wang Z."/>
            <person name="Pascual-Anaya J."/>
            <person name="Zadissa A."/>
            <person name="Li W."/>
            <person name="Niimura Y."/>
            <person name="Huang Z."/>
            <person name="Li C."/>
            <person name="White S."/>
            <person name="Xiong Z."/>
            <person name="Fang D."/>
            <person name="Wang B."/>
            <person name="Ming Y."/>
            <person name="Chen Y."/>
            <person name="Zheng Y."/>
            <person name="Kuraku S."/>
            <person name="Pignatelli M."/>
            <person name="Herrero J."/>
            <person name="Beal K."/>
            <person name="Nozawa M."/>
            <person name="Li Q."/>
            <person name="Wang J."/>
            <person name="Zhang H."/>
            <person name="Yu L."/>
            <person name="Shigenobu S."/>
            <person name="Wang J."/>
            <person name="Liu J."/>
            <person name="Flicek P."/>
            <person name="Searle S."/>
            <person name="Wang J."/>
            <person name="Kuratani S."/>
            <person name="Yin Y."/>
            <person name="Aken B."/>
            <person name="Zhang G."/>
            <person name="Irie N."/>
        </authorList>
    </citation>
    <scope>NUCLEOTIDE SEQUENCE [LARGE SCALE GENOMIC DNA]</scope>
</reference>
<dbReference type="PROSITE" id="PS50923">
    <property type="entry name" value="SUSHI"/>
    <property type="match status" value="1"/>
</dbReference>
<feature type="disulfide bond" evidence="2">
    <location>
        <begin position="62"/>
        <end position="105"/>
    </location>
</feature>
<name>M7B422_CHEMY</name>
<accession>M7B422</accession>
<feature type="signal peptide" evidence="5">
    <location>
        <begin position="1"/>
        <end position="25"/>
    </location>
</feature>